<accession>A0A0W8G828</accession>
<dbReference type="InterPro" id="IPR017896">
    <property type="entry name" value="4Fe4S_Fe-S-bd"/>
</dbReference>
<feature type="domain" description="4Fe-4S ferredoxin-type" evidence="3">
    <location>
        <begin position="34"/>
        <end position="64"/>
    </location>
</feature>
<dbReference type="Gene3D" id="3.40.109.10">
    <property type="entry name" value="NADH Oxidase"/>
    <property type="match status" value="1"/>
</dbReference>
<evidence type="ECO:0000259" key="3">
    <source>
        <dbReference type="PROSITE" id="PS51379"/>
    </source>
</evidence>
<dbReference type="SUPFAM" id="SSF55469">
    <property type="entry name" value="FMN-dependent nitroreductase-like"/>
    <property type="match status" value="1"/>
</dbReference>
<dbReference type="InterPro" id="IPR017900">
    <property type="entry name" value="4Fe4S_Fe_S_CS"/>
</dbReference>
<dbReference type="GO" id="GO:0016491">
    <property type="term" value="F:oxidoreductase activity"/>
    <property type="evidence" value="ECO:0007669"/>
    <property type="project" value="UniProtKB-KW"/>
</dbReference>
<evidence type="ECO:0000256" key="2">
    <source>
        <dbReference type="ARBA" id="ARBA00023002"/>
    </source>
</evidence>
<name>A0A0W8G828_9ZZZZ</name>
<reference evidence="4" key="1">
    <citation type="journal article" date="2015" name="Proc. Natl. Acad. Sci. U.S.A.">
        <title>Networks of energetic and metabolic interactions define dynamics in microbial communities.</title>
        <authorList>
            <person name="Embree M."/>
            <person name="Liu J.K."/>
            <person name="Al-Bassam M.M."/>
            <person name="Zengler K."/>
        </authorList>
    </citation>
    <scope>NUCLEOTIDE SEQUENCE</scope>
</reference>
<dbReference type="SUPFAM" id="SSF54862">
    <property type="entry name" value="4Fe-4S ferredoxins"/>
    <property type="match status" value="1"/>
</dbReference>
<dbReference type="Gene3D" id="3.30.70.20">
    <property type="match status" value="1"/>
</dbReference>
<gene>
    <name evidence="4" type="ORF">ASZ90_000796</name>
</gene>
<dbReference type="Pfam" id="PF13187">
    <property type="entry name" value="Fer4_9"/>
    <property type="match status" value="1"/>
</dbReference>
<dbReference type="PANTHER" id="PTHR43673">
    <property type="entry name" value="NAD(P)H NITROREDUCTASE YDGI-RELATED"/>
    <property type="match status" value="1"/>
</dbReference>
<evidence type="ECO:0000313" key="4">
    <source>
        <dbReference type="EMBL" id="KUG29311.1"/>
    </source>
</evidence>
<dbReference type="PANTHER" id="PTHR43673:SF10">
    <property type="entry name" value="NADH DEHYDROGENASE_NAD(P)H NITROREDUCTASE XCC3605-RELATED"/>
    <property type="match status" value="1"/>
</dbReference>
<dbReference type="AlphaFoldDB" id="A0A0W8G828"/>
<comment type="similarity">
    <text evidence="1">Belongs to the nitroreductase family.</text>
</comment>
<comment type="caution">
    <text evidence="4">The sequence shown here is derived from an EMBL/GenBank/DDBJ whole genome shotgun (WGS) entry which is preliminary data.</text>
</comment>
<dbReference type="CDD" id="cd02143">
    <property type="entry name" value="nitroreductase_FeS-like"/>
    <property type="match status" value="1"/>
</dbReference>
<keyword evidence="2" id="KW-0560">Oxidoreductase</keyword>
<proteinExistence type="inferred from homology"/>
<dbReference type="EMBL" id="LNQE01000102">
    <property type="protein sequence ID" value="KUG29311.1"/>
    <property type="molecule type" value="Genomic_DNA"/>
</dbReference>
<sequence length="264" mass="28684">MSHIVIDPTVCARDGICVAECPLGLLVRGQGGLPAVLADAAEKCTRCGHCLSACPTGALRLDGLDPSRMPPVPARGALDAEAALGFLTSRRSIRNWKDRAVPRELFERALDAARYAPSGLNLQPVHWLVVEKRADVRRMAGMVADFLRQAGIMPEFLAAYDAGREVMLRGAPHLVVAHADAGGWYDPSTDCILGLAHFELAAHALGLGTCWAGLFRLAALNWPPLADMLDLPPGHKVYGALMAGYPKYRFFRLPPRKSLRLRYL</sequence>
<evidence type="ECO:0000256" key="1">
    <source>
        <dbReference type="ARBA" id="ARBA00007118"/>
    </source>
</evidence>
<dbReference type="PROSITE" id="PS00198">
    <property type="entry name" value="4FE4S_FER_1"/>
    <property type="match status" value="1"/>
</dbReference>
<dbReference type="PROSITE" id="PS51379">
    <property type="entry name" value="4FE4S_FER_2"/>
    <property type="match status" value="2"/>
</dbReference>
<feature type="domain" description="4Fe-4S ferredoxin-type" evidence="3">
    <location>
        <begin position="2"/>
        <end position="31"/>
    </location>
</feature>
<dbReference type="Pfam" id="PF00881">
    <property type="entry name" value="Nitroreductase"/>
    <property type="match status" value="1"/>
</dbReference>
<dbReference type="InterPro" id="IPR000415">
    <property type="entry name" value="Nitroreductase-like"/>
</dbReference>
<organism evidence="4">
    <name type="scientific">hydrocarbon metagenome</name>
    <dbReference type="NCBI Taxonomy" id="938273"/>
    <lineage>
        <taxon>unclassified sequences</taxon>
        <taxon>metagenomes</taxon>
        <taxon>ecological metagenomes</taxon>
    </lineage>
</organism>
<dbReference type="InterPro" id="IPR029479">
    <property type="entry name" value="Nitroreductase"/>
</dbReference>
<protein>
    <submittedName>
        <fullName evidence="4">Ferredoxin</fullName>
    </submittedName>
</protein>